<proteinExistence type="inferred from homology"/>
<dbReference type="KEGG" id="vg:19620159"/>
<evidence type="ECO:0000256" key="4">
    <source>
        <dbReference type="ARBA" id="ARBA00022844"/>
    </source>
</evidence>
<dbReference type="RefSeq" id="YP_009042004.1">
    <property type="nucleotide sequence ID" value="NC_024303.1"/>
</dbReference>
<dbReference type="GeneID" id="19620159"/>
<dbReference type="InterPro" id="IPR000912">
    <property type="entry name" value="Herpes_MCP"/>
</dbReference>
<organism evidence="5 6">
    <name type="scientific">Bovine gammaherpesvirus 6</name>
    <dbReference type="NCBI Taxonomy" id="1504288"/>
    <lineage>
        <taxon>Viruses</taxon>
        <taxon>Duplodnaviria</taxon>
        <taxon>Heunggongvirae</taxon>
        <taxon>Peploviricota</taxon>
        <taxon>Herviviricetes</taxon>
        <taxon>Herpesvirales</taxon>
        <taxon>Orthoherpesviridae</taxon>
        <taxon>Gammaherpesvirinae</taxon>
        <taxon>Macavirus</taxon>
        <taxon>Macavirus bovinegamma6</taxon>
    </lineage>
</organism>
<evidence type="ECO:0000256" key="1">
    <source>
        <dbReference type="ARBA" id="ARBA00022561"/>
    </source>
</evidence>
<gene>
    <name evidence="5" type="ORF">BoHV6ORF25</name>
</gene>
<name>A0A060D3N3_9GAMA</name>
<dbReference type="Pfam" id="PF03122">
    <property type="entry name" value="Herpes_MCP"/>
    <property type="match status" value="1"/>
</dbReference>
<sequence length="1363" mass="152568">MELSKLENRPVPYAVTEANLLRQVKESAAEGLFKSFELLVGKDVRENSVKFEVLLGVYTNAIQFVKFLETGLAVSCINTEFKDLKRMVDGKIQFKISVPTIAHSDGRRPNKQKQYIIMKNCNKHHIGAEIELSVIDLENLHMDPDTHLDMLEYLGTVKTVTSALQFGVDALERGLVDTVLNVKLRHAPPLSILQSLGDPTFSERGLKKTVKADLVAMFKEHLISHSFFMDKASRFPSGSKQYVVNMLSSLVNAVSKETVFKGMTTYTTESDEPIAGVIETTDNVMNQILALLGEYRDAVVGPASYASYVIRGENLVTAVSYGRAMRSFDQFMDRLTDDPSGGYDDLGTGYGSLPKTSIPVSVIKIGNQNIVLESLQRMYNEAQSPFPLNRRMQLTYHFPVGLYMPRPRYTTSTVVKIEEDFYLPTEAWVVNKNNTPLCFNYQNALKSLCHPRVNSPGACLQALQRAFPDADEAFDYGVLHQNMSNMNVYENVQSFYRGRENAVVLPIAQKCNLATDDFLHPTNHRLQRLELHPMYDFYTQQIQDDNAAYRATHRIMVGNIPQPLAPNQFQDERGKQFEAATHLHHVIDDATLEILQNTAFDSAYPLFCYIVEAMLHGQQEKFIMNMPVISLCINTYWNNSGHLAFINSFFMVKNICTHMGTGLISKEAYTMYRKILGEVVAIKHALLKMVGPDEIKDQKIAGFVNALLDEALLPPFAYDNIFASLEDIDATFTISVVDFNSATKFVRPIQDLEASHAVGPVIYGNRNDIKWATHMQIWLSEARDNMDTLTLEKIYYYVFLPVISNGHMCGLGVDFENVAIALGYNAPVFATDRYNGADTVLENLENGALRDVLIASEINPTIDMLRVLVISYLNCPQVSQAVRVKVPRDVCQNLGPTTGANVEQTVMVNTFACFSIPERIKPVAATMFFPVPFHQFYCDPIVAASWSTDIQEYVMNNASQRSSEAFNTPDCFMVEYMEWHKAPMVKYASSCKPTTLSFSAMAAMHNKLSPVAFICQAKNKIHPGFAMTVVRTDEVLAENIMYSSRASTSVFVGQPSVSRREVRADAVGFEVHHELATLDTGLGYSSIIAPAHVATITTDMGIYCQNFFATFPNEVFNNQNVNNYIAQKIGVENLINRRDPRTFIAGCGGMPSPPGLVNGQYATCEIILTPVTADLTYFQKSNSPRGRASCVVACDVSNQDRAERFLYDHSIPDPAYEHRSTNNPWASQRGSLGDVLYSATFRQVSAPGIYSPSKSFFNKEEMLKNNKAFYTLINEYTQRLSSYAATSCTELQYVVINGTDVFLEQPCIFLQETFPTLCASHKALLDAYMSSQVTHAPVHMGQYFIEETAPIKRVLKIGNKVAN</sequence>
<dbReference type="PRINTS" id="PR00235">
    <property type="entry name" value="HSVCAPSIDMCP"/>
</dbReference>
<keyword evidence="1" id="KW-0167">Capsid protein</keyword>
<dbReference type="EMBL" id="KJ705001">
    <property type="protein sequence ID" value="AIB03180.1"/>
    <property type="molecule type" value="Genomic_DNA"/>
</dbReference>
<keyword evidence="4" id="KW-0946">Virion</keyword>
<evidence type="ECO:0000313" key="5">
    <source>
        <dbReference type="EMBL" id="AIB03180.1"/>
    </source>
</evidence>
<reference evidence="5 6" key="1">
    <citation type="journal article" date="2014" name="J. Gen. Virol.">
        <title>Novel gammaherpesvirus functions encoded by bovine herpesvirus 6 (bovine lymphotropic virus).</title>
        <authorList>
            <person name="Jia J."/>
            <person name="Delhon G."/>
            <person name="Tulman E.R."/>
            <person name="Diel D.G."/>
            <person name="Osorio F.A."/>
            <person name="Wen X."/>
            <person name="Kutish G.F."/>
            <person name="Rock D.L."/>
        </authorList>
    </citation>
    <scope>NUCLEOTIDE SEQUENCE [LARGE SCALE GENOMIC DNA]</scope>
    <source>
        <strain evidence="5">Pennsylvania 47</strain>
    </source>
</reference>
<dbReference type="HAMAP" id="MF_04016">
    <property type="entry name" value="HSV_MCP"/>
    <property type="match status" value="1"/>
</dbReference>
<keyword evidence="2" id="KW-1048">Host nucleus</keyword>
<keyword evidence="6" id="KW-1185">Reference proteome</keyword>
<protein>
    <submittedName>
        <fullName evidence="5">Major capsid protein</fullName>
    </submittedName>
</protein>
<dbReference type="GO" id="GO:0039622">
    <property type="term" value="C:T=16 icosahedral viral capsid"/>
    <property type="evidence" value="ECO:0007669"/>
    <property type="project" value="UniProtKB-KW"/>
</dbReference>
<dbReference type="SUPFAM" id="SSF103417">
    <property type="entry name" value="Major capsid protein VP5"/>
    <property type="match status" value="1"/>
</dbReference>
<keyword evidence="3" id="KW-1147">T=16 icosahedral capsid protein</keyword>
<evidence type="ECO:0000256" key="2">
    <source>
        <dbReference type="ARBA" id="ARBA00022562"/>
    </source>
</evidence>
<dbReference type="InterPro" id="IPR023233">
    <property type="entry name" value="Herpes_MCP_upper_sf"/>
</dbReference>
<dbReference type="Proteomes" id="UP000121539">
    <property type="component" value="Segment"/>
</dbReference>
<evidence type="ECO:0000256" key="3">
    <source>
        <dbReference type="ARBA" id="ARBA00022680"/>
    </source>
</evidence>
<dbReference type="GO" id="GO:0005198">
    <property type="term" value="F:structural molecule activity"/>
    <property type="evidence" value="ECO:0007669"/>
    <property type="project" value="InterPro"/>
</dbReference>
<evidence type="ECO:0000313" key="6">
    <source>
        <dbReference type="Proteomes" id="UP000121539"/>
    </source>
</evidence>
<accession>A0A060D3N3</accession>